<evidence type="ECO:0000313" key="2">
    <source>
        <dbReference type="EMBL" id="MBB5866715.1"/>
    </source>
</evidence>
<dbReference type="InterPro" id="IPR052523">
    <property type="entry name" value="Trichothecene_AcTrans"/>
</dbReference>
<dbReference type="SUPFAM" id="SSF55729">
    <property type="entry name" value="Acyl-CoA N-acyltransferases (Nat)"/>
    <property type="match status" value="1"/>
</dbReference>
<dbReference type="GO" id="GO:0016747">
    <property type="term" value="F:acyltransferase activity, transferring groups other than amino-acyl groups"/>
    <property type="evidence" value="ECO:0007669"/>
    <property type="project" value="InterPro"/>
</dbReference>
<dbReference type="PANTHER" id="PTHR42791">
    <property type="entry name" value="GNAT FAMILY ACETYLTRANSFERASE"/>
    <property type="match status" value="1"/>
</dbReference>
<evidence type="ECO:0000259" key="1">
    <source>
        <dbReference type="PROSITE" id="PS51186"/>
    </source>
</evidence>
<dbReference type="AlphaFoldDB" id="A0A841BGF4"/>
<organism evidence="2 3">
    <name type="scientific">Allocatelliglobosispora scoriae</name>
    <dbReference type="NCBI Taxonomy" id="643052"/>
    <lineage>
        <taxon>Bacteria</taxon>
        <taxon>Bacillati</taxon>
        <taxon>Actinomycetota</taxon>
        <taxon>Actinomycetes</taxon>
        <taxon>Micromonosporales</taxon>
        <taxon>Micromonosporaceae</taxon>
        <taxon>Allocatelliglobosispora</taxon>
    </lineage>
</organism>
<evidence type="ECO:0000313" key="3">
    <source>
        <dbReference type="Proteomes" id="UP000587527"/>
    </source>
</evidence>
<comment type="caution">
    <text evidence="2">The sequence shown here is derived from an EMBL/GenBank/DDBJ whole genome shotgun (WGS) entry which is preliminary data.</text>
</comment>
<keyword evidence="2" id="KW-0689">Ribosomal protein</keyword>
<dbReference type="Pfam" id="PF13508">
    <property type="entry name" value="Acetyltransf_7"/>
    <property type="match status" value="1"/>
</dbReference>
<keyword evidence="3" id="KW-1185">Reference proteome</keyword>
<gene>
    <name evidence="2" type="ORF">F4553_000094</name>
</gene>
<protein>
    <submittedName>
        <fullName evidence="2">Ribosomal protein S18 acetylase RimI-like enzyme</fullName>
    </submittedName>
</protein>
<accession>A0A841BGF4</accession>
<dbReference type="PANTHER" id="PTHR42791:SF1">
    <property type="entry name" value="N-ACETYLTRANSFERASE DOMAIN-CONTAINING PROTEIN"/>
    <property type="match status" value="1"/>
</dbReference>
<feature type="domain" description="N-acetyltransferase" evidence="1">
    <location>
        <begin position="108"/>
        <end position="188"/>
    </location>
</feature>
<sequence>MSQIIGRAFQDLPVSHYLMPGTDPGERERIMTAHLGLVVAAAAEHGRLHTDPQTVAAAVWLDRTGTAEPDIPGYETMRARICGRHTDRFARFEDTMRDQHTHNTGTVGHWHLALLGVLPAHQGTGIGSALLRLHHHDLDEHRLPAYLEASTERSRALYLRHGYLACGAPYPVGPDGPLMYPLWRHPIPVAP</sequence>
<dbReference type="Proteomes" id="UP000587527">
    <property type="component" value="Unassembled WGS sequence"/>
</dbReference>
<dbReference type="RefSeq" id="WP_184830718.1">
    <property type="nucleotide sequence ID" value="NZ_JACHMN010000001.1"/>
</dbReference>
<dbReference type="PROSITE" id="PS51186">
    <property type="entry name" value="GNAT"/>
    <property type="match status" value="1"/>
</dbReference>
<keyword evidence="2" id="KW-0687">Ribonucleoprotein</keyword>
<dbReference type="InterPro" id="IPR000182">
    <property type="entry name" value="GNAT_dom"/>
</dbReference>
<dbReference type="InterPro" id="IPR016181">
    <property type="entry name" value="Acyl_CoA_acyltransferase"/>
</dbReference>
<dbReference type="CDD" id="cd04301">
    <property type="entry name" value="NAT_SF"/>
    <property type="match status" value="1"/>
</dbReference>
<dbReference type="GO" id="GO:0005840">
    <property type="term" value="C:ribosome"/>
    <property type="evidence" value="ECO:0007669"/>
    <property type="project" value="UniProtKB-KW"/>
</dbReference>
<dbReference type="Gene3D" id="3.40.630.30">
    <property type="match status" value="1"/>
</dbReference>
<dbReference type="EMBL" id="JACHMN010000001">
    <property type="protein sequence ID" value="MBB5866715.1"/>
    <property type="molecule type" value="Genomic_DNA"/>
</dbReference>
<reference evidence="2 3" key="1">
    <citation type="submission" date="2020-08" db="EMBL/GenBank/DDBJ databases">
        <title>Sequencing the genomes of 1000 actinobacteria strains.</title>
        <authorList>
            <person name="Klenk H.-P."/>
        </authorList>
    </citation>
    <scope>NUCLEOTIDE SEQUENCE [LARGE SCALE GENOMIC DNA]</scope>
    <source>
        <strain evidence="2 3">DSM 45362</strain>
    </source>
</reference>
<name>A0A841BGF4_9ACTN</name>
<proteinExistence type="predicted"/>